<dbReference type="CDD" id="cd05466">
    <property type="entry name" value="PBP2_LTTR_substrate"/>
    <property type="match status" value="1"/>
</dbReference>
<keyword evidence="7" id="KW-1185">Reference proteome</keyword>
<organism evidence="6 7">
    <name type="scientific">Adlercreutzia equolifaciens subsp. celatus DSM 18785</name>
    <dbReference type="NCBI Taxonomy" id="1121021"/>
    <lineage>
        <taxon>Bacteria</taxon>
        <taxon>Bacillati</taxon>
        <taxon>Actinomycetota</taxon>
        <taxon>Coriobacteriia</taxon>
        <taxon>Eggerthellales</taxon>
        <taxon>Eggerthellaceae</taxon>
        <taxon>Adlercreutzia</taxon>
    </lineage>
</organism>
<dbReference type="Pfam" id="PF03466">
    <property type="entry name" value="LysR_substrate"/>
    <property type="match status" value="1"/>
</dbReference>
<dbReference type="GO" id="GO:0000976">
    <property type="term" value="F:transcription cis-regulatory region binding"/>
    <property type="evidence" value="ECO:0007669"/>
    <property type="project" value="TreeGrafter"/>
</dbReference>
<dbReference type="SUPFAM" id="SSF53850">
    <property type="entry name" value="Periplasmic binding protein-like II"/>
    <property type="match status" value="1"/>
</dbReference>
<keyword evidence="2" id="KW-0805">Transcription regulation</keyword>
<dbReference type="PROSITE" id="PS50931">
    <property type="entry name" value="HTH_LYSR"/>
    <property type="match status" value="1"/>
</dbReference>
<dbReference type="Proteomes" id="UP000278327">
    <property type="component" value="Unassembled WGS sequence"/>
</dbReference>
<evidence type="ECO:0000313" key="6">
    <source>
        <dbReference type="EMBL" id="RNL36477.1"/>
    </source>
</evidence>
<evidence type="ECO:0000256" key="4">
    <source>
        <dbReference type="ARBA" id="ARBA00023163"/>
    </source>
</evidence>
<reference evidence="6 7" key="1">
    <citation type="journal article" date="2019" name="Microbiol. Resour. Announc.">
        <title>Draft Genome Sequences of Type Strains of Gordonibacter faecihominis, Paraeggerthella hongkongensis, Parvibacter caecicola,Slackia equolifaciens, Slackia faecicanis, and Slackia isoflavoniconvertens.</title>
        <authorList>
            <person name="Danylec N."/>
            <person name="Stoll D.A."/>
            <person name="Dotsch A."/>
            <person name="Huch M."/>
        </authorList>
    </citation>
    <scope>NUCLEOTIDE SEQUENCE [LARGE SCALE GENOMIC DNA]</scope>
    <source>
        <strain evidence="6 7">DSM 18785</strain>
    </source>
</reference>
<keyword evidence="3" id="KW-0238">DNA-binding</keyword>
<keyword evidence="4" id="KW-0804">Transcription</keyword>
<dbReference type="AlphaFoldDB" id="A0A3N0ANV5"/>
<dbReference type="GO" id="GO:0003700">
    <property type="term" value="F:DNA-binding transcription factor activity"/>
    <property type="evidence" value="ECO:0007669"/>
    <property type="project" value="InterPro"/>
</dbReference>
<feature type="domain" description="HTH lysR-type" evidence="5">
    <location>
        <begin position="15"/>
        <end position="72"/>
    </location>
</feature>
<dbReference type="InterPro" id="IPR005119">
    <property type="entry name" value="LysR_subst-bd"/>
</dbReference>
<evidence type="ECO:0000259" key="5">
    <source>
        <dbReference type="PROSITE" id="PS50931"/>
    </source>
</evidence>
<dbReference type="Gene3D" id="3.40.190.10">
    <property type="entry name" value="Periplasmic binding protein-like II"/>
    <property type="match status" value="2"/>
</dbReference>
<evidence type="ECO:0000256" key="3">
    <source>
        <dbReference type="ARBA" id="ARBA00023125"/>
    </source>
</evidence>
<accession>A0A3N0ANV5</accession>
<evidence type="ECO:0000256" key="2">
    <source>
        <dbReference type="ARBA" id="ARBA00023015"/>
    </source>
</evidence>
<gene>
    <name evidence="6" type="ORF">DMP10_10725</name>
</gene>
<dbReference type="Gene3D" id="1.10.10.10">
    <property type="entry name" value="Winged helix-like DNA-binding domain superfamily/Winged helix DNA-binding domain"/>
    <property type="match status" value="1"/>
</dbReference>
<evidence type="ECO:0000313" key="7">
    <source>
        <dbReference type="Proteomes" id="UP000278327"/>
    </source>
</evidence>
<dbReference type="PANTHER" id="PTHR30126:SF40">
    <property type="entry name" value="HTH-TYPE TRANSCRIPTIONAL REGULATOR GLTR"/>
    <property type="match status" value="1"/>
</dbReference>
<comment type="similarity">
    <text evidence="1">Belongs to the LysR transcriptional regulatory family.</text>
</comment>
<comment type="caution">
    <text evidence="6">The sequence shown here is derived from an EMBL/GenBank/DDBJ whole genome shotgun (WGS) entry which is preliminary data.</text>
</comment>
<name>A0A3N0ANV5_9ACTN</name>
<dbReference type="Pfam" id="PF00126">
    <property type="entry name" value="HTH_1"/>
    <property type="match status" value="1"/>
</dbReference>
<dbReference type="SUPFAM" id="SSF46785">
    <property type="entry name" value="Winged helix' DNA-binding domain"/>
    <property type="match status" value="1"/>
</dbReference>
<protein>
    <recommendedName>
        <fullName evidence="5">HTH lysR-type domain-containing protein</fullName>
    </recommendedName>
</protein>
<proteinExistence type="inferred from homology"/>
<dbReference type="InterPro" id="IPR000847">
    <property type="entry name" value="LysR_HTH_N"/>
</dbReference>
<sequence length="327" mass="36398">MPSDAECHRRRGGFMLFDDIEVLLVLSKAKSLSQAAGQLYMSRPGLSQKIAAIEKQLGTSLINRTSTGISLTQAGKVAVKFAQNMADMERVMASQIAAIDEHFPASITVGMSYADGVTLLPRLVALYVRENPEARVHLDAGYEPELVQKLKDGELDFAILENQPTEPGIVTEVLGYKRLVFLAPDKAPYNQAVGSVPIETLLKWPMIVYEWHSGRHMVGNRHFRERYGLSLRDHNMVGCFDTHEAMVEGVKAGLGWATLPECIASRYRNEPGIIRFKVATDTMWYPVSLTWPSSCSPSDEARDFANFVRENIPEGYFANSTEAQLRS</sequence>
<dbReference type="EMBL" id="QICA01000022">
    <property type="protein sequence ID" value="RNL36477.1"/>
    <property type="molecule type" value="Genomic_DNA"/>
</dbReference>
<dbReference type="PANTHER" id="PTHR30126">
    <property type="entry name" value="HTH-TYPE TRANSCRIPTIONAL REGULATOR"/>
    <property type="match status" value="1"/>
</dbReference>
<evidence type="ECO:0000256" key="1">
    <source>
        <dbReference type="ARBA" id="ARBA00009437"/>
    </source>
</evidence>
<dbReference type="InterPro" id="IPR036388">
    <property type="entry name" value="WH-like_DNA-bd_sf"/>
</dbReference>
<dbReference type="InterPro" id="IPR036390">
    <property type="entry name" value="WH_DNA-bd_sf"/>
</dbReference>